<keyword evidence="4 8" id="KW-0067">ATP-binding</keyword>
<evidence type="ECO:0000256" key="4">
    <source>
        <dbReference type="ARBA" id="ARBA00022840"/>
    </source>
</evidence>
<dbReference type="GO" id="GO:0005524">
    <property type="term" value="F:ATP binding"/>
    <property type="evidence" value="ECO:0007669"/>
    <property type="project" value="UniProtKB-KW"/>
</dbReference>
<evidence type="ECO:0000259" key="7">
    <source>
        <dbReference type="PROSITE" id="PS51866"/>
    </source>
</evidence>
<dbReference type="OrthoDB" id="9802264at2"/>
<reference evidence="8 9" key="1">
    <citation type="submission" date="2013-12" db="EMBL/GenBank/DDBJ databases">
        <title>Comparative genomics of Petrotoga isolates.</title>
        <authorList>
            <person name="Nesbo C.L."/>
            <person name="Charchuk R."/>
            <person name="Chow K."/>
        </authorList>
    </citation>
    <scope>NUCLEOTIDE SEQUENCE [LARGE SCALE GENOMIC DNA]</scope>
    <source>
        <strain evidence="8 9">DSM 10691</strain>
    </source>
</reference>
<dbReference type="NCBIfam" id="NF040840">
    <property type="entry name" value="tungstate_WtpC"/>
    <property type="match status" value="1"/>
</dbReference>
<dbReference type="Gene3D" id="3.40.50.300">
    <property type="entry name" value="P-loop containing nucleotide triphosphate hydrolases"/>
    <property type="match status" value="1"/>
</dbReference>
<evidence type="ECO:0000256" key="3">
    <source>
        <dbReference type="ARBA" id="ARBA00022741"/>
    </source>
</evidence>
<comment type="caution">
    <text evidence="8">The sequence shown here is derived from an EMBL/GenBank/DDBJ whole genome shotgun (WGS) entry which is preliminary data.</text>
</comment>
<dbReference type="SUPFAM" id="SSF52540">
    <property type="entry name" value="P-loop containing nucleoside triphosphate hydrolases"/>
    <property type="match status" value="1"/>
</dbReference>
<evidence type="ECO:0000256" key="1">
    <source>
        <dbReference type="ARBA" id="ARBA00022448"/>
    </source>
</evidence>
<dbReference type="Proteomes" id="UP000236199">
    <property type="component" value="Unassembled WGS sequence"/>
</dbReference>
<keyword evidence="1" id="KW-0813">Transport</keyword>
<organism evidence="8 9">
    <name type="scientific">Petrotoga miotherma DSM 10691</name>
    <dbReference type="NCBI Taxonomy" id="1434326"/>
    <lineage>
        <taxon>Bacteria</taxon>
        <taxon>Thermotogati</taxon>
        <taxon>Thermotogota</taxon>
        <taxon>Thermotogae</taxon>
        <taxon>Petrotogales</taxon>
        <taxon>Petrotogaceae</taxon>
        <taxon>Petrotoga</taxon>
    </lineage>
</organism>
<dbReference type="FunFam" id="3.40.50.300:FF:000042">
    <property type="entry name" value="Maltose/maltodextrin ABC transporter, ATP-binding protein"/>
    <property type="match status" value="1"/>
</dbReference>
<name>A0A2K1P3Y9_9BACT</name>
<dbReference type="PROSITE" id="PS51866">
    <property type="entry name" value="MOP"/>
    <property type="match status" value="1"/>
</dbReference>
<dbReference type="InterPro" id="IPR027417">
    <property type="entry name" value="P-loop_NTPase"/>
</dbReference>
<proteinExistence type="predicted"/>
<dbReference type="PROSITE" id="PS00211">
    <property type="entry name" value="ABC_TRANSPORTER_1"/>
    <property type="match status" value="1"/>
</dbReference>
<dbReference type="InterPro" id="IPR050093">
    <property type="entry name" value="ABC_SmlMolc_Importer"/>
</dbReference>
<keyword evidence="2 5" id="KW-0500">Molybdenum</keyword>
<protein>
    <submittedName>
        <fullName evidence="8">Molybdenum ABC transporter ATP-binding protein</fullName>
    </submittedName>
</protein>
<dbReference type="SUPFAM" id="SSF50331">
    <property type="entry name" value="MOP-like"/>
    <property type="match status" value="1"/>
</dbReference>
<dbReference type="InterPro" id="IPR003439">
    <property type="entry name" value="ABC_transporter-like_ATP-bd"/>
</dbReference>
<dbReference type="GO" id="GO:0043190">
    <property type="term" value="C:ATP-binding cassette (ABC) transporter complex"/>
    <property type="evidence" value="ECO:0007669"/>
    <property type="project" value="UniProtKB-ARBA"/>
</dbReference>
<dbReference type="Pfam" id="PF03459">
    <property type="entry name" value="TOBE"/>
    <property type="match status" value="1"/>
</dbReference>
<dbReference type="SMART" id="SM00382">
    <property type="entry name" value="AAA"/>
    <property type="match status" value="1"/>
</dbReference>
<evidence type="ECO:0000256" key="5">
    <source>
        <dbReference type="PROSITE-ProRule" id="PRU01213"/>
    </source>
</evidence>
<dbReference type="InterPro" id="IPR004606">
    <property type="entry name" value="Mop_domain"/>
</dbReference>
<feature type="domain" description="Mop" evidence="7">
    <location>
        <begin position="284"/>
        <end position="347"/>
    </location>
</feature>
<dbReference type="InterPro" id="IPR003593">
    <property type="entry name" value="AAA+_ATPase"/>
</dbReference>
<dbReference type="AlphaFoldDB" id="A0A2K1P3Y9"/>
<evidence type="ECO:0000313" key="9">
    <source>
        <dbReference type="Proteomes" id="UP000236199"/>
    </source>
</evidence>
<dbReference type="PANTHER" id="PTHR42781">
    <property type="entry name" value="SPERMIDINE/PUTRESCINE IMPORT ATP-BINDING PROTEIN POTA"/>
    <property type="match status" value="1"/>
</dbReference>
<dbReference type="Gene3D" id="2.40.50.100">
    <property type="match status" value="1"/>
</dbReference>
<dbReference type="RefSeq" id="WP_103079459.1">
    <property type="nucleotide sequence ID" value="NZ_AZRM01000063.1"/>
</dbReference>
<dbReference type="InterPro" id="IPR008995">
    <property type="entry name" value="Mo/tungstate-bd_C_term_dom"/>
</dbReference>
<keyword evidence="3" id="KW-0547">Nucleotide-binding</keyword>
<dbReference type="EMBL" id="AZRM01000063">
    <property type="protein sequence ID" value="PNR97476.1"/>
    <property type="molecule type" value="Genomic_DNA"/>
</dbReference>
<dbReference type="PANTHER" id="PTHR42781:SF4">
    <property type="entry name" value="SPERMIDINE_PUTRESCINE IMPORT ATP-BINDING PROTEIN POTA"/>
    <property type="match status" value="1"/>
</dbReference>
<dbReference type="InterPro" id="IPR053428">
    <property type="entry name" value="Molybdate/tungstate_ABC-ATPase"/>
</dbReference>
<feature type="domain" description="ABC transporter" evidence="6">
    <location>
        <begin position="2"/>
        <end position="231"/>
    </location>
</feature>
<dbReference type="InterPro" id="IPR005116">
    <property type="entry name" value="Transp-assoc_OB_typ1"/>
</dbReference>
<dbReference type="Pfam" id="PF00005">
    <property type="entry name" value="ABC_tran"/>
    <property type="match status" value="1"/>
</dbReference>
<evidence type="ECO:0000313" key="8">
    <source>
        <dbReference type="EMBL" id="PNR97476.1"/>
    </source>
</evidence>
<dbReference type="PROSITE" id="PS50893">
    <property type="entry name" value="ABC_TRANSPORTER_2"/>
    <property type="match status" value="1"/>
</dbReference>
<dbReference type="GO" id="GO:0016887">
    <property type="term" value="F:ATP hydrolysis activity"/>
    <property type="evidence" value="ECO:0007669"/>
    <property type="project" value="InterPro"/>
</dbReference>
<accession>A0A2K1P3Y9</accession>
<dbReference type="InterPro" id="IPR017871">
    <property type="entry name" value="ABC_transporter-like_CS"/>
</dbReference>
<keyword evidence="9" id="KW-1185">Reference proteome</keyword>
<sequence>MIKIANISKRFKKFSLEDINLNIENNEYFVILGPTGVGKTVILEIIAGLIKPDFGDVFIGEKRITNLPPEERNIGMVYQDYMLFPHLNVEENIVFGLKSRRVKKDEIRYLLNNIVELFRIEHLLTRKTKNLSGGEKQRVALARALITSPQILLLDEPLSALDPQTKEKFIEDLKNLHKQLKTTTIHVTHDFNEAFSLADKIAIMKDGKIVQDGDSKDVFNKPNSDFVARFTGVRNIFRGEIINDDSDTYVSVNGLKIRVVTEKKGNVNISIRPEDILLSIKPLDSSARNVFPGVIKQIYEQLSIVHITVDIGIPLVVYITRQSLKELNLVENKKVFVTFKASAVHVY</sequence>
<evidence type="ECO:0000259" key="6">
    <source>
        <dbReference type="PROSITE" id="PS50893"/>
    </source>
</evidence>
<evidence type="ECO:0000256" key="2">
    <source>
        <dbReference type="ARBA" id="ARBA00022505"/>
    </source>
</evidence>
<dbReference type="GO" id="GO:0015689">
    <property type="term" value="P:molybdate ion transport"/>
    <property type="evidence" value="ECO:0007669"/>
    <property type="project" value="InterPro"/>
</dbReference>
<gene>
    <name evidence="8" type="ORF">X928_09510</name>
</gene>
<dbReference type="GO" id="GO:0140359">
    <property type="term" value="F:ABC-type transporter activity"/>
    <property type="evidence" value="ECO:0007669"/>
    <property type="project" value="UniProtKB-ARBA"/>
</dbReference>